<keyword evidence="1" id="KW-1133">Transmembrane helix</keyword>
<feature type="transmembrane region" description="Helical" evidence="1">
    <location>
        <begin position="6"/>
        <end position="26"/>
    </location>
</feature>
<comment type="caution">
    <text evidence="2">The sequence shown here is derived from an EMBL/GenBank/DDBJ whole genome shotgun (WGS) entry which is preliminary data.</text>
</comment>
<reference evidence="2" key="1">
    <citation type="submission" date="2019-10" db="EMBL/GenBank/DDBJ databases">
        <authorList>
            <person name="Ashton P.M."/>
            <person name="Dallman T."/>
            <person name="Nair S."/>
            <person name="De Pinna E."/>
            <person name="Peters T."/>
            <person name="Grant K."/>
        </authorList>
    </citation>
    <scope>NUCLEOTIDE SEQUENCE</scope>
    <source>
        <strain evidence="2">810119</strain>
    </source>
</reference>
<keyword evidence="1" id="KW-0472">Membrane</keyword>
<gene>
    <name evidence="2" type="ORF">F9G64_23535</name>
</gene>
<dbReference type="AlphaFoldDB" id="A0A3T3GEU0"/>
<dbReference type="EMBL" id="AALIQJ010000072">
    <property type="protein sequence ID" value="EDA0177798.1"/>
    <property type="molecule type" value="Genomic_DNA"/>
</dbReference>
<organism evidence="2">
    <name type="scientific">Salmonella enterica subsp. enterica serovar Braenderup</name>
    <dbReference type="NCBI Taxonomy" id="149391"/>
    <lineage>
        <taxon>Bacteria</taxon>
        <taxon>Pseudomonadati</taxon>
        <taxon>Pseudomonadota</taxon>
        <taxon>Gammaproteobacteria</taxon>
        <taxon>Enterobacterales</taxon>
        <taxon>Enterobacteriaceae</taxon>
        <taxon>Salmonella</taxon>
    </lineage>
</organism>
<accession>A0A3T3GEU0</accession>
<proteinExistence type="predicted"/>
<feature type="transmembrane region" description="Helical" evidence="1">
    <location>
        <begin position="33"/>
        <end position="51"/>
    </location>
</feature>
<name>A0A3T3GEU0_SALET</name>
<protein>
    <submittedName>
        <fullName evidence="2">Uncharacterized protein</fullName>
    </submittedName>
</protein>
<sequence length="181" mass="20834">MTYIILNAFGFFLFFVVAGFSAALLLKTNGKHIIKVIVLSTLTVFPGYLAWNCFRGMIQGELYENETYVHLKKILSGDESGSIGVMAIYAGYNAYGFELESIDVDNIWSGKIKFNDKKIPYNLYEVNTLWRNRAKGIKEKKCFLYSWANDIENEYRREIQLFNDCDKKEDTISKVIANSKN</sequence>
<evidence type="ECO:0000256" key="1">
    <source>
        <dbReference type="SAM" id="Phobius"/>
    </source>
</evidence>
<evidence type="ECO:0000313" key="2">
    <source>
        <dbReference type="EMBL" id="EDA0177798.1"/>
    </source>
</evidence>
<keyword evidence="1" id="KW-0812">Transmembrane</keyword>